<dbReference type="Pfam" id="PF10294">
    <property type="entry name" value="Methyltransf_16"/>
    <property type="match status" value="1"/>
</dbReference>
<evidence type="ECO:0000313" key="2">
    <source>
        <dbReference type="Proteomes" id="UP000799770"/>
    </source>
</evidence>
<name>A0A6A5YQ45_9PLEO</name>
<dbReference type="InterPro" id="IPR029063">
    <property type="entry name" value="SAM-dependent_MTases_sf"/>
</dbReference>
<dbReference type="Proteomes" id="UP000799770">
    <property type="component" value="Unassembled WGS sequence"/>
</dbReference>
<gene>
    <name evidence="1" type="ORF">BDV96DRAFT_503657</name>
</gene>
<organism evidence="1 2">
    <name type="scientific">Lophiotrema nucula</name>
    <dbReference type="NCBI Taxonomy" id="690887"/>
    <lineage>
        <taxon>Eukaryota</taxon>
        <taxon>Fungi</taxon>
        <taxon>Dikarya</taxon>
        <taxon>Ascomycota</taxon>
        <taxon>Pezizomycotina</taxon>
        <taxon>Dothideomycetes</taxon>
        <taxon>Pleosporomycetidae</taxon>
        <taxon>Pleosporales</taxon>
        <taxon>Lophiotremataceae</taxon>
        <taxon>Lophiotrema</taxon>
    </lineage>
</organism>
<dbReference type="PANTHER" id="PTHR14614:SF132">
    <property type="entry name" value="PROTEIN-LYSINE METHYLTRANSFERASE C42C1.13"/>
    <property type="match status" value="1"/>
</dbReference>
<dbReference type="AlphaFoldDB" id="A0A6A5YQ45"/>
<accession>A0A6A5YQ45</accession>
<keyword evidence="1" id="KW-0808">Transferase</keyword>
<dbReference type="EMBL" id="ML977344">
    <property type="protein sequence ID" value="KAF2109120.1"/>
    <property type="molecule type" value="Genomic_DNA"/>
</dbReference>
<keyword evidence="1" id="KW-0489">Methyltransferase</keyword>
<dbReference type="GO" id="GO:0008757">
    <property type="term" value="F:S-adenosylmethionine-dependent methyltransferase activity"/>
    <property type="evidence" value="ECO:0007669"/>
    <property type="project" value="UniProtKB-ARBA"/>
</dbReference>
<proteinExistence type="predicted"/>
<dbReference type="GO" id="GO:0005829">
    <property type="term" value="C:cytosol"/>
    <property type="evidence" value="ECO:0007669"/>
    <property type="project" value="TreeGrafter"/>
</dbReference>
<keyword evidence="2" id="KW-1185">Reference proteome</keyword>
<sequence>MRYIRFLKTPRLVYDKQDPEALAKAKVKCLVTITSDLGDSFFPHEIVLWAGLCPCELNSTPAILKKSKWTSGARYGLDIEIPVGTSQTARGQRPLQWPLRVYVGPGKAPVPQLYDDITSGRHCGILGAWSGPLDPENGRKEAGKLVERQVAIGEGRSLRIMEETGESIARHLWDAGFMLACHINRQVLNGNFWDRTAGVLQPPAGKKRLQVLELGTGCGMVGIGIAQVIQNADIVLTDLPEAEGIATMNLANSKSQFALNTDAIFCSLKWEDDLPFGLNQWSDYPPCTQLDLIVAADCTYNCDSSPALVQTMCNLIKASPQAKVMIAMKVRHEDEKVFFSLMAKAGFIQTHKQTDQFPGDGGDDDEMEVFEIYIYEYGQKDKKAEMEECEERLGSAAAQKVDRISTLETEYQSVLDRSRKRKR</sequence>
<dbReference type="PANTHER" id="PTHR14614">
    <property type="entry name" value="HEPATOCELLULAR CARCINOMA-ASSOCIATED ANTIGEN"/>
    <property type="match status" value="1"/>
</dbReference>
<dbReference type="OrthoDB" id="413520at2759"/>
<dbReference type="GO" id="GO:0032259">
    <property type="term" value="P:methylation"/>
    <property type="evidence" value="ECO:0007669"/>
    <property type="project" value="UniProtKB-KW"/>
</dbReference>
<evidence type="ECO:0000313" key="1">
    <source>
        <dbReference type="EMBL" id="KAF2109120.1"/>
    </source>
</evidence>
<dbReference type="InterPro" id="IPR019410">
    <property type="entry name" value="Methyltransf_16"/>
</dbReference>
<reference evidence="1" key="1">
    <citation type="journal article" date="2020" name="Stud. Mycol.">
        <title>101 Dothideomycetes genomes: a test case for predicting lifestyles and emergence of pathogens.</title>
        <authorList>
            <person name="Haridas S."/>
            <person name="Albert R."/>
            <person name="Binder M."/>
            <person name="Bloem J."/>
            <person name="Labutti K."/>
            <person name="Salamov A."/>
            <person name="Andreopoulos B."/>
            <person name="Baker S."/>
            <person name="Barry K."/>
            <person name="Bills G."/>
            <person name="Bluhm B."/>
            <person name="Cannon C."/>
            <person name="Castanera R."/>
            <person name="Culley D."/>
            <person name="Daum C."/>
            <person name="Ezra D."/>
            <person name="Gonzalez J."/>
            <person name="Henrissat B."/>
            <person name="Kuo A."/>
            <person name="Liang C."/>
            <person name="Lipzen A."/>
            <person name="Lutzoni F."/>
            <person name="Magnuson J."/>
            <person name="Mondo S."/>
            <person name="Nolan M."/>
            <person name="Ohm R."/>
            <person name="Pangilinan J."/>
            <person name="Park H.-J."/>
            <person name="Ramirez L."/>
            <person name="Alfaro M."/>
            <person name="Sun H."/>
            <person name="Tritt A."/>
            <person name="Yoshinaga Y."/>
            <person name="Zwiers L.-H."/>
            <person name="Turgeon B."/>
            <person name="Goodwin S."/>
            <person name="Spatafora J."/>
            <person name="Crous P."/>
            <person name="Grigoriev I."/>
        </authorList>
    </citation>
    <scope>NUCLEOTIDE SEQUENCE</scope>
    <source>
        <strain evidence="1">CBS 627.86</strain>
    </source>
</reference>
<protein>
    <submittedName>
        <fullName evidence="1">Putative methyltransferase-domain-containing protein</fullName>
    </submittedName>
</protein>
<dbReference type="SUPFAM" id="SSF53335">
    <property type="entry name" value="S-adenosyl-L-methionine-dependent methyltransferases"/>
    <property type="match status" value="1"/>
</dbReference>
<dbReference type="Gene3D" id="3.40.50.150">
    <property type="entry name" value="Vaccinia Virus protein VP39"/>
    <property type="match status" value="1"/>
</dbReference>